<evidence type="ECO:0000313" key="1">
    <source>
        <dbReference type="EMBL" id="KAJ2996237.1"/>
    </source>
</evidence>
<accession>A0ACC1PPX0</accession>
<protein>
    <submittedName>
        <fullName evidence="1">Uncharacterized protein</fullName>
    </submittedName>
</protein>
<evidence type="ECO:0000313" key="2">
    <source>
        <dbReference type="Proteomes" id="UP001143856"/>
    </source>
</evidence>
<organism evidence="1 2">
    <name type="scientific">Xylaria curta</name>
    <dbReference type="NCBI Taxonomy" id="42375"/>
    <lineage>
        <taxon>Eukaryota</taxon>
        <taxon>Fungi</taxon>
        <taxon>Dikarya</taxon>
        <taxon>Ascomycota</taxon>
        <taxon>Pezizomycotina</taxon>
        <taxon>Sordariomycetes</taxon>
        <taxon>Xylariomycetidae</taxon>
        <taxon>Xylariales</taxon>
        <taxon>Xylariaceae</taxon>
        <taxon>Xylaria</taxon>
    </lineage>
</organism>
<reference evidence="1" key="1">
    <citation type="submission" date="2022-10" db="EMBL/GenBank/DDBJ databases">
        <title>Genome Sequence of Xylaria curta.</title>
        <authorList>
            <person name="Buettner E."/>
        </authorList>
    </citation>
    <scope>NUCLEOTIDE SEQUENCE</scope>
    <source>
        <strain evidence="1">Babe10</strain>
    </source>
</reference>
<dbReference type="EMBL" id="JAPDGR010000103">
    <property type="protein sequence ID" value="KAJ2996237.1"/>
    <property type="molecule type" value="Genomic_DNA"/>
</dbReference>
<sequence>MDRLNADFAPVDQKRQHDRYCQGIKDLELAPEELKEVKNLARDQLSQTVLKRLEEERITGNRFGQMQVTKDGTVNIGDYYEGNWTGGSIAVSRGNDVYENVSVTDTAFVNIGNNFGGKSPVQIRLEQLQVSRQARHEW</sequence>
<name>A0ACC1PPX0_9PEZI</name>
<dbReference type="Proteomes" id="UP001143856">
    <property type="component" value="Unassembled WGS sequence"/>
</dbReference>
<comment type="caution">
    <text evidence="1">The sequence shown here is derived from an EMBL/GenBank/DDBJ whole genome shotgun (WGS) entry which is preliminary data.</text>
</comment>
<proteinExistence type="predicted"/>
<keyword evidence="2" id="KW-1185">Reference proteome</keyword>
<gene>
    <name evidence="1" type="ORF">NUW58_g1037</name>
</gene>